<gene>
    <name evidence="1" type="ORF">PR048_029506</name>
</gene>
<dbReference type="Proteomes" id="UP001159363">
    <property type="component" value="Chromosome 12"/>
</dbReference>
<dbReference type="EMBL" id="JARBHB010000013">
    <property type="protein sequence ID" value="KAJ8870483.1"/>
    <property type="molecule type" value="Genomic_DNA"/>
</dbReference>
<sequence>MALLKAQRVTLLVVANVYRAVSPNALHILYDDIPIVLLISYRKGGSCGLTAGIGHLSMIGVMEHVLRHCASGRKDGMTEKGRLKDEWIEMGHYQAQYATRHGNSKGKHYKFNLTDTPLCQECEIEDTARLVLAVRAKVHDIHTAY</sequence>
<reference evidence="1 2" key="1">
    <citation type="submission" date="2023-02" db="EMBL/GenBank/DDBJ databases">
        <title>LHISI_Scaffold_Assembly.</title>
        <authorList>
            <person name="Stuart O.P."/>
            <person name="Cleave R."/>
            <person name="Magrath M.J.L."/>
            <person name="Mikheyev A.S."/>
        </authorList>
    </citation>
    <scope>NUCLEOTIDE SEQUENCE [LARGE SCALE GENOMIC DNA]</scope>
    <source>
        <strain evidence="1">Daus_M_001</strain>
        <tissue evidence="1">Leg muscle</tissue>
    </source>
</reference>
<name>A0ABQ9GDX6_9NEOP</name>
<keyword evidence="2" id="KW-1185">Reference proteome</keyword>
<comment type="caution">
    <text evidence="1">The sequence shown here is derived from an EMBL/GenBank/DDBJ whole genome shotgun (WGS) entry which is preliminary data.</text>
</comment>
<organism evidence="1 2">
    <name type="scientific">Dryococelus australis</name>
    <dbReference type="NCBI Taxonomy" id="614101"/>
    <lineage>
        <taxon>Eukaryota</taxon>
        <taxon>Metazoa</taxon>
        <taxon>Ecdysozoa</taxon>
        <taxon>Arthropoda</taxon>
        <taxon>Hexapoda</taxon>
        <taxon>Insecta</taxon>
        <taxon>Pterygota</taxon>
        <taxon>Neoptera</taxon>
        <taxon>Polyneoptera</taxon>
        <taxon>Phasmatodea</taxon>
        <taxon>Verophasmatodea</taxon>
        <taxon>Anareolatae</taxon>
        <taxon>Phasmatidae</taxon>
        <taxon>Eurycanthinae</taxon>
        <taxon>Dryococelus</taxon>
    </lineage>
</organism>
<accession>A0ABQ9GDX6</accession>
<evidence type="ECO:0000313" key="1">
    <source>
        <dbReference type="EMBL" id="KAJ8870483.1"/>
    </source>
</evidence>
<evidence type="ECO:0000313" key="2">
    <source>
        <dbReference type="Proteomes" id="UP001159363"/>
    </source>
</evidence>
<proteinExistence type="predicted"/>
<protein>
    <submittedName>
        <fullName evidence="1">Uncharacterized protein</fullName>
    </submittedName>
</protein>